<proteinExistence type="predicted"/>
<dbReference type="RefSeq" id="WP_013765741.1">
    <property type="nucleotide sequence ID" value="NC_015510.1"/>
</dbReference>
<dbReference type="AlphaFoldDB" id="F4KUB8"/>
<reference key="2">
    <citation type="submission" date="2011-04" db="EMBL/GenBank/DDBJ databases">
        <title>Complete sequence of chromosome of Haliscomenobacter hydrossis DSM 1100.</title>
        <authorList>
            <consortium name="US DOE Joint Genome Institute (JGI-PGF)"/>
            <person name="Lucas S."/>
            <person name="Han J."/>
            <person name="Lapidus A."/>
            <person name="Bruce D."/>
            <person name="Goodwin L."/>
            <person name="Pitluck S."/>
            <person name="Peters L."/>
            <person name="Kyrpides N."/>
            <person name="Mavromatis K."/>
            <person name="Ivanova N."/>
            <person name="Ovchinnikova G."/>
            <person name="Pagani I."/>
            <person name="Daligault H."/>
            <person name="Detter J.C."/>
            <person name="Han C."/>
            <person name="Land M."/>
            <person name="Hauser L."/>
            <person name="Markowitz V."/>
            <person name="Cheng J.-F."/>
            <person name="Hugenholtz P."/>
            <person name="Woyke T."/>
            <person name="Wu D."/>
            <person name="Verbarg S."/>
            <person name="Frueling A."/>
            <person name="Brambilla E."/>
            <person name="Klenk H.-P."/>
            <person name="Eisen J.A."/>
        </authorList>
    </citation>
    <scope>NUCLEOTIDE SEQUENCE</scope>
    <source>
        <strain>DSM 1100</strain>
    </source>
</reference>
<keyword evidence="2" id="KW-1185">Reference proteome</keyword>
<dbReference type="HOGENOM" id="CLU_2193284_0_0_10"/>
<accession>F4KUB8</accession>
<dbReference type="OrthoDB" id="1494215at2"/>
<dbReference type="Proteomes" id="UP000008461">
    <property type="component" value="Chromosome"/>
</dbReference>
<evidence type="ECO:0000313" key="2">
    <source>
        <dbReference type="Proteomes" id="UP000008461"/>
    </source>
</evidence>
<sequence length="108" mass="12346">MEQDQLEQTTALIAQDFGLANASSPFTEAELLEAIANRVAEMLTENKDLLLSYMYRLDIDEGKIRFALSPLANEPAYLALARLILNRQKQRAITKLSYKPPKLDEWEF</sequence>
<reference evidence="1 2" key="1">
    <citation type="journal article" date="2011" name="Stand. Genomic Sci.">
        <title>Complete genome sequence of Haliscomenobacter hydrossis type strain (O).</title>
        <authorList>
            <consortium name="US DOE Joint Genome Institute (JGI-PGF)"/>
            <person name="Daligault H."/>
            <person name="Lapidus A."/>
            <person name="Zeytun A."/>
            <person name="Nolan M."/>
            <person name="Lucas S."/>
            <person name="Del Rio T.G."/>
            <person name="Tice H."/>
            <person name="Cheng J.F."/>
            <person name="Tapia R."/>
            <person name="Han C."/>
            <person name="Goodwin L."/>
            <person name="Pitluck S."/>
            <person name="Liolios K."/>
            <person name="Pagani I."/>
            <person name="Ivanova N."/>
            <person name="Huntemann M."/>
            <person name="Mavromatis K."/>
            <person name="Mikhailova N."/>
            <person name="Pati A."/>
            <person name="Chen A."/>
            <person name="Palaniappan K."/>
            <person name="Land M."/>
            <person name="Hauser L."/>
            <person name="Brambilla E.M."/>
            <person name="Rohde M."/>
            <person name="Verbarg S."/>
            <person name="Goker M."/>
            <person name="Bristow J."/>
            <person name="Eisen J.A."/>
            <person name="Markowitz V."/>
            <person name="Hugenholtz P."/>
            <person name="Kyrpides N.C."/>
            <person name="Klenk H.P."/>
            <person name="Woyke T."/>
        </authorList>
    </citation>
    <scope>NUCLEOTIDE SEQUENCE [LARGE SCALE GENOMIC DNA]</scope>
    <source>
        <strain evidence="2">ATCC 27775 / DSM 1100 / LMG 10767 / O</strain>
    </source>
</reference>
<dbReference type="STRING" id="760192.Halhy_3341"/>
<protein>
    <submittedName>
        <fullName evidence="1">Uncharacterized protein</fullName>
    </submittedName>
</protein>
<gene>
    <name evidence="1" type="ordered locus">Halhy_3341</name>
</gene>
<dbReference type="KEGG" id="hhy:Halhy_3341"/>
<name>F4KUB8_HALH1</name>
<evidence type="ECO:0000313" key="1">
    <source>
        <dbReference type="EMBL" id="AEE51200.1"/>
    </source>
</evidence>
<organism evidence="1 2">
    <name type="scientific">Haliscomenobacter hydrossis (strain ATCC 27775 / DSM 1100 / LMG 10767 / O)</name>
    <dbReference type="NCBI Taxonomy" id="760192"/>
    <lineage>
        <taxon>Bacteria</taxon>
        <taxon>Pseudomonadati</taxon>
        <taxon>Bacteroidota</taxon>
        <taxon>Saprospiria</taxon>
        <taxon>Saprospirales</taxon>
        <taxon>Haliscomenobacteraceae</taxon>
        <taxon>Haliscomenobacter</taxon>
    </lineage>
</organism>
<dbReference type="EMBL" id="CP002691">
    <property type="protein sequence ID" value="AEE51200.1"/>
    <property type="molecule type" value="Genomic_DNA"/>
</dbReference>